<comment type="caution">
    <text evidence="1">The sequence shown here is derived from an EMBL/GenBank/DDBJ whole genome shotgun (WGS) entry which is preliminary data.</text>
</comment>
<sequence length="29" mass="3366">DLLTNLGKYPVQRVQEIEPTLDDVFVEFS</sequence>
<evidence type="ECO:0000313" key="1">
    <source>
        <dbReference type="EMBL" id="GAH95956.1"/>
    </source>
</evidence>
<proteinExistence type="predicted"/>
<protein>
    <submittedName>
        <fullName evidence="1">Uncharacterized protein</fullName>
    </submittedName>
</protein>
<dbReference type="EMBL" id="BARU01048394">
    <property type="protein sequence ID" value="GAH95956.1"/>
    <property type="molecule type" value="Genomic_DNA"/>
</dbReference>
<reference evidence="1" key="1">
    <citation type="journal article" date="2014" name="Front. Microbiol.">
        <title>High frequency of phylogenetically diverse reductive dehalogenase-homologous genes in deep subseafloor sedimentary metagenomes.</title>
        <authorList>
            <person name="Kawai M."/>
            <person name="Futagami T."/>
            <person name="Toyoda A."/>
            <person name="Takaki Y."/>
            <person name="Nishi S."/>
            <person name="Hori S."/>
            <person name="Arai W."/>
            <person name="Tsubouchi T."/>
            <person name="Morono Y."/>
            <person name="Uchiyama I."/>
            <person name="Ito T."/>
            <person name="Fujiyama A."/>
            <person name="Inagaki F."/>
            <person name="Takami H."/>
        </authorList>
    </citation>
    <scope>NUCLEOTIDE SEQUENCE</scope>
    <source>
        <strain evidence="1">Expedition CK06-06</strain>
    </source>
</reference>
<dbReference type="AlphaFoldDB" id="X1JML6"/>
<gene>
    <name evidence="1" type="ORF">S03H2_71956</name>
</gene>
<organism evidence="1">
    <name type="scientific">marine sediment metagenome</name>
    <dbReference type="NCBI Taxonomy" id="412755"/>
    <lineage>
        <taxon>unclassified sequences</taxon>
        <taxon>metagenomes</taxon>
        <taxon>ecological metagenomes</taxon>
    </lineage>
</organism>
<accession>X1JML6</accession>
<feature type="non-terminal residue" evidence="1">
    <location>
        <position position="1"/>
    </location>
</feature>
<name>X1JML6_9ZZZZ</name>